<sequence length="319" mass="33448">MGRMKTYRLAVVTLCAAVSIGFAMQQHDARGKRASVMQLAQIEDTSSAALPSLPSDRAAEARLPAPQHQLAAAVAEPQIAPAVLPEESEARPTDCAVTMEARTGAGAMVTLSLEAPCFASERVTLHHNGLMFTEVTQPDGTLRVEVPALAEQALFIASFANGAGATAMAEVPALPFYDRVALQWRGKSGLALHANEFGAAGDEAGHVWAASAGDLARTARGEGGFLTRLGDAESPEARMAEVYTFPAAAAKKAGAVSLTIEAEITEANCGQEIEAQTLEHRLGSNLRARDLTLTMPDCAASGDFLVLKNLLEDLKIAAN</sequence>
<dbReference type="AlphaFoldDB" id="A0A1I6S6M4"/>
<keyword evidence="1" id="KW-0732">Signal</keyword>
<evidence type="ECO:0000256" key="1">
    <source>
        <dbReference type="SAM" id="SignalP"/>
    </source>
</evidence>
<evidence type="ECO:0000313" key="2">
    <source>
        <dbReference type="EMBL" id="SFS72553.1"/>
    </source>
</evidence>
<evidence type="ECO:0000313" key="3">
    <source>
        <dbReference type="Proteomes" id="UP000199392"/>
    </source>
</evidence>
<accession>A0A1I6S6M4</accession>
<keyword evidence="3" id="KW-1185">Reference proteome</keyword>
<dbReference type="OrthoDB" id="7956241at2"/>
<dbReference type="Proteomes" id="UP000199392">
    <property type="component" value="Unassembled WGS sequence"/>
</dbReference>
<evidence type="ECO:0008006" key="4">
    <source>
        <dbReference type="Google" id="ProtNLM"/>
    </source>
</evidence>
<dbReference type="STRING" id="311180.SAMN04488050_104151"/>
<dbReference type="RefSeq" id="WP_092423569.1">
    <property type="nucleotide sequence ID" value="NZ_FNCL01000004.1"/>
</dbReference>
<feature type="chain" id="PRO_5011779901" description="Translocase" evidence="1">
    <location>
        <begin position="24"/>
        <end position="319"/>
    </location>
</feature>
<feature type="signal peptide" evidence="1">
    <location>
        <begin position="1"/>
        <end position="23"/>
    </location>
</feature>
<reference evidence="3" key="1">
    <citation type="submission" date="2016-10" db="EMBL/GenBank/DDBJ databases">
        <authorList>
            <person name="Varghese N."/>
            <person name="Submissions S."/>
        </authorList>
    </citation>
    <scope>NUCLEOTIDE SEQUENCE [LARGE SCALE GENOMIC DNA]</scope>
    <source>
        <strain evidence="3">DSM 26894</strain>
    </source>
</reference>
<gene>
    <name evidence="2" type="ORF">SAMN04488050_104151</name>
</gene>
<name>A0A1I6S6M4_9RHOB</name>
<organism evidence="2 3">
    <name type="scientific">Alloyangia pacifica</name>
    <dbReference type="NCBI Taxonomy" id="311180"/>
    <lineage>
        <taxon>Bacteria</taxon>
        <taxon>Pseudomonadati</taxon>
        <taxon>Pseudomonadota</taxon>
        <taxon>Alphaproteobacteria</taxon>
        <taxon>Rhodobacterales</taxon>
        <taxon>Roseobacteraceae</taxon>
        <taxon>Alloyangia</taxon>
    </lineage>
</organism>
<proteinExistence type="predicted"/>
<dbReference type="EMBL" id="FOZW01000004">
    <property type="protein sequence ID" value="SFS72553.1"/>
    <property type="molecule type" value="Genomic_DNA"/>
</dbReference>
<protein>
    <recommendedName>
        <fullName evidence="4">Translocase</fullName>
    </recommendedName>
</protein>